<dbReference type="InterPro" id="IPR006905">
    <property type="entry name" value="Flavin_halogenase"/>
</dbReference>
<dbReference type="InterPro" id="IPR050816">
    <property type="entry name" value="Flavin-dep_Halogenase_NPB"/>
</dbReference>
<dbReference type="Proteomes" id="UP000068447">
    <property type="component" value="Chromosome"/>
</dbReference>
<dbReference type="GO" id="GO:0000166">
    <property type="term" value="F:nucleotide binding"/>
    <property type="evidence" value="ECO:0007669"/>
    <property type="project" value="UniProtKB-KW"/>
</dbReference>
<dbReference type="Pfam" id="PF04820">
    <property type="entry name" value="Trp_halogenase"/>
    <property type="match status" value="1"/>
</dbReference>
<keyword evidence="2" id="KW-0547">Nucleotide-binding</keyword>
<feature type="binding site" evidence="2">
    <location>
        <position position="187"/>
    </location>
    <ligand>
        <name>FAD</name>
        <dbReference type="ChEBI" id="CHEBI:57692"/>
    </ligand>
</feature>
<proteinExistence type="predicted"/>
<reference evidence="4 5" key="1">
    <citation type="submission" date="2015-12" db="EMBL/GenBank/DDBJ databases">
        <title>Complete genome of Lacimicrobium alkaliphilum KCTC 32984.</title>
        <authorList>
            <person name="Kim S.-G."/>
            <person name="Lee Y.-J."/>
        </authorList>
    </citation>
    <scope>NUCLEOTIDE SEQUENCE [LARGE SCALE GENOMIC DNA]</scope>
    <source>
        <strain evidence="4 5">YelD216</strain>
    </source>
</reference>
<protein>
    <recommendedName>
        <fullName evidence="6">Tryptophan halogenase</fullName>
    </recommendedName>
</protein>
<keyword evidence="5" id="KW-1185">Reference proteome</keyword>
<dbReference type="InterPro" id="IPR036188">
    <property type="entry name" value="FAD/NAD-bd_sf"/>
</dbReference>
<evidence type="ECO:0000313" key="5">
    <source>
        <dbReference type="Proteomes" id="UP000068447"/>
    </source>
</evidence>
<dbReference type="STRING" id="1526571.AT746_17610"/>
<feature type="binding site" evidence="2">
    <location>
        <position position="334"/>
    </location>
    <ligand>
        <name>FAD</name>
        <dbReference type="ChEBI" id="CHEBI:57692"/>
    </ligand>
</feature>
<sequence length="514" mass="58249">MSQRQRIIILGGGTAGWMTAAALVRYLPASEFDICLLESSQIGTVGVGEATIPHIRQFNQWIGLDESQFIQSTGATYKLAIRFQGWGKEAASYFHPFGFSGEDLNGLPFHQYWLWLRQHQQAGLKPYDHYSMAVLMAQGGHFSYPQEQPDDPLSAYNYAFHMDATLYAKLLRERCIEQGVEWLDARVEAVSQHCSGDIRALKLDDGREVEGDLFIDCSGFAGVLIEQHLHAGYENWQRWLPCDRALAVPSDANSNPPVYTSSRATAAGWQWRIPLQHRTGNGLVYCGEFMSDQQAEETLLSGLQEMALNDPKSLRFVTGRRRHSWVKNCVAIGLSSGFLEPLESTSLYLIQVAIQQLLACFPGTQIGDTERQYFNRTMELEYQRVRDFLILHYKLNRRPEPFWQHCAQMEIPDSLAERLAMYRETGHLLEYRQGLFQPASWLAVALGQGEYPGNLDARLDSQSQASAMAWFSDYQQKLQQMAAQMPKHADALQQNMAAREPPAINSLYGFRSGR</sequence>
<evidence type="ECO:0000256" key="1">
    <source>
        <dbReference type="PIRSR" id="PIRSR011396-1"/>
    </source>
</evidence>
<keyword evidence="3" id="KW-0472">Membrane</keyword>
<feature type="binding site" evidence="2">
    <location>
        <position position="343"/>
    </location>
    <ligand>
        <name>L-tryptophan</name>
        <dbReference type="ChEBI" id="CHEBI:57912"/>
    </ligand>
</feature>
<dbReference type="GO" id="GO:0004497">
    <property type="term" value="F:monooxygenase activity"/>
    <property type="evidence" value="ECO:0007669"/>
    <property type="project" value="InterPro"/>
</dbReference>
<keyword evidence="2" id="KW-0285">Flavoprotein</keyword>
<dbReference type="KEGG" id="lal:AT746_17610"/>
<dbReference type="SUPFAM" id="SSF51905">
    <property type="entry name" value="FAD/NAD(P)-binding domain"/>
    <property type="match status" value="1"/>
</dbReference>
<dbReference type="InterPro" id="IPR033856">
    <property type="entry name" value="Trp_halogen"/>
</dbReference>
<accession>A0A0U3AFV1</accession>
<keyword evidence="3" id="KW-1133">Transmembrane helix</keyword>
<feature type="transmembrane region" description="Helical" evidence="3">
    <location>
        <begin position="7"/>
        <end position="27"/>
    </location>
</feature>
<dbReference type="PANTHER" id="PTHR43747">
    <property type="entry name" value="FAD-BINDING PROTEIN"/>
    <property type="match status" value="1"/>
</dbReference>
<name>A0A0U3AFV1_9ALTE</name>
<feature type="binding site" evidence="2">
    <location>
        <begin position="12"/>
        <end position="15"/>
    </location>
    <ligand>
        <name>FAD</name>
        <dbReference type="ChEBI" id="CHEBI:57692"/>
    </ligand>
</feature>
<dbReference type="Gene3D" id="3.50.50.60">
    <property type="entry name" value="FAD/NAD(P)-binding domain"/>
    <property type="match status" value="1"/>
</dbReference>
<evidence type="ECO:0008006" key="6">
    <source>
        <dbReference type="Google" id="ProtNLM"/>
    </source>
</evidence>
<organism evidence="4 5">
    <name type="scientific">Lacimicrobium alkaliphilum</name>
    <dbReference type="NCBI Taxonomy" id="1526571"/>
    <lineage>
        <taxon>Bacteria</taxon>
        <taxon>Pseudomonadati</taxon>
        <taxon>Pseudomonadota</taxon>
        <taxon>Gammaproteobacteria</taxon>
        <taxon>Alteromonadales</taxon>
        <taxon>Alteromonadaceae</taxon>
        <taxon>Lacimicrobium</taxon>
    </lineage>
</organism>
<dbReference type="PANTHER" id="PTHR43747:SF4">
    <property type="entry name" value="FLAVIN-DEPENDENT TRYPTOPHAN HALOGENASE"/>
    <property type="match status" value="1"/>
</dbReference>
<gene>
    <name evidence="4" type="ORF">AT746_17610</name>
</gene>
<feature type="active site" evidence="1">
    <location>
        <position position="78"/>
    </location>
</feature>
<dbReference type="PIRSF" id="PIRSF011396">
    <property type="entry name" value="Trp_halogenase"/>
    <property type="match status" value="1"/>
</dbReference>
<feature type="binding site" evidence="2">
    <location>
        <position position="78"/>
    </location>
    <ligand>
        <name>7-chloro-L-tryptophan</name>
        <dbReference type="ChEBI" id="CHEBI:58713"/>
    </ligand>
</feature>
<dbReference type="EMBL" id="CP013650">
    <property type="protein sequence ID" value="ALS99902.1"/>
    <property type="molecule type" value="Genomic_DNA"/>
</dbReference>
<dbReference type="RefSeq" id="WP_062483147.1">
    <property type="nucleotide sequence ID" value="NZ_CP013650.1"/>
</dbReference>
<evidence type="ECO:0000256" key="2">
    <source>
        <dbReference type="PIRSR" id="PIRSR011396-2"/>
    </source>
</evidence>
<dbReference type="AlphaFoldDB" id="A0A0U3AFV1"/>
<keyword evidence="2" id="KW-0274">FAD</keyword>
<evidence type="ECO:0000313" key="4">
    <source>
        <dbReference type="EMBL" id="ALS99902.1"/>
    </source>
</evidence>
<keyword evidence="3" id="KW-0812">Transmembrane</keyword>
<evidence type="ECO:0000256" key="3">
    <source>
        <dbReference type="SAM" id="Phobius"/>
    </source>
</evidence>